<keyword evidence="2 7" id="KW-0255">Endonuclease</keyword>
<sequence>MTSTGRRPAPLNALVSAQMSRMPRASTRPELLIRRELHRRGMRYRVNHKLLPGRPDIAFTRAKLAVFIDGCFWHMCPLHGTLPKNNSAWWAAKLQRNVQRDREKDDQLSALGWTVAHFWEHEDPVDVADRVEALWQRKRGAPERGTRSPRHV</sequence>
<keyword evidence="3" id="KW-0227">DNA damage</keyword>
<dbReference type="STRING" id="47866.GA0074694_2098"/>
<keyword evidence="1" id="KW-0540">Nuclease</keyword>
<dbReference type="EMBL" id="FMHU01000001">
    <property type="protein sequence ID" value="SCL17689.1"/>
    <property type="molecule type" value="Genomic_DNA"/>
</dbReference>
<dbReference type="Proteomes" id="UP000198906">
    <property type="component" value="Unassembled WGS sequence"/>
</dbReference>
<dbReference type="GO" id="GO:0006298">
    <property type="term" value="P:mismatch repair"/>
    <property type="evidence" value="ECO:0007669"/>
    <property type="project" value="InterPro"/>
</dbReference>
<keyword evidence="4" id="KW-0378">Hydrolase</keyword>
<dbReference type="SUPFAM" id="SSF52980">
    <property type="entry name" value="Restriction endonuclease-like"/>
    <property type="match status" value="1"/>
</dbReference>
<dbReference type="AlphaFoldDB" id="A0A1C6RKK4"/>
<reference evidence="8" key="1">
    <citation type="submission" date="2016-06" db="EMBL/GenBank/DDBJ databases">
        <authorList>
            <person name="Varghese N."/>
        </authorList>
    </citation>
    <scope>NUCLEOTIDE SEQUENCE [LARGE SCALE GENOMIC DNA]</scope>
    <source>
        <strain evidence="8">DSM 46123</strain>
    </source>
</reference>
<keyword evidence="5" id="KW-0234">DNA repair</keyword>
<dbReference type="Gene3D" id="3.40.960.10">
    <property type="entry name" value="VSR Endonuclease"/>
    <property type="match status" value="1"/>
</dbReference>
<dbReference type="Pfam" id="PF03852">
    <property type="entry name" value="Vsr"/>
    <property type="match status" value="1"/>
</dbReference>
<evidence type="ECO:0000256" key="3">
    <source>
        <dbReference type="ARBA" id="ARBA00022763"/>
    </source>
</evidence>
<organism evidence="7 8">
    <name type="scientific">Micromonospora inyonensis</name>
    <dbReference type="NCBI Taxonomy" id="47866"/>
    <lineage>
        <taxon>Bacteria</taxon>
        <taxon>Bacillati</taxon>
        <taxon>Actinomycetota</taxon>
        <taxon>Actinomycetes</taxon>
        <taxon>Micromonosporales</taxon>
        <taxon>Micromonosporaceae</taxon>
        <taxon>Micromonospora</taxon>
    </lineage>
</organism>
<evidence type="ECO:0000313" key="7">
    <source>
        <dbReference type="EMBL" id="SCL17689.1"/>
    </source>
</evidence>
<keyword evidence="8" id="KW-1185">Reference proteome</keyword>
<name>A0A1C6RKK4_9ACTN</name>
<dbReference type="CDD" id="cd00221">
    <property type="entry name" value="Vsr"/>
    <property type="match status" value="1"/>
</dbReference>
<dbReference type="InterPro" id="IPR004603">
    <property type="entry name" value="DNA_mismatch_endonuc_vsr"/>
</dbReference>
<gene>
    <name evidence="7" type="ORF">GA0074694_2098</name>
</gene>
<evidence type="ECO:0000256" key="1">
    <source>
        <dbReference type="ARBA" id="ARBA00022722"/>
    </source>
</evidence>
<protein>
    <submittedName>
        <fullName evidence="7">T/G mismatch-specific endonuclease</fullName>
    </submittedName>
</protein>
<dbReference type="InterPro" id="IPR011335">
    <property type="entry name" value="Restrct_endonuc-II-like"/>
</dbReference>
<comment type="similarity">
    <text evidence="6">Belongs to the Vsr family.</text>
</comment>
<dbReference type="NCBIfam" id="TIGR00632">
    <property type="entry name" value="vsr"/>
    <property type="match status" value="1"/>
</dbReference>
<dbReference type="GO" id="GO:0016787">
    <property type="term" value="F:hydrolase activity"/>
    <property type="evidence" value="ECO:0007669"/>
    <property type="project" value="UniProtKB-KW"/>
</dbReference>
<evidence type="ECO:0000313" key="8">
    <source>
        <dbReference type="Proteomes" id="UP000198906"/>
    </source>
</evidence>
<evidence type="ECO:0000256" key="5">
    <source>
        <dbReference type="ARBA" id="ARBA00023204"/>
    </source>
</evidence>
<evidence type="ECO:0000256" key="6">
    <source>
        <dbReference type="ARBA" id="ARBA00029466"/>
    </source>
</evidence>
<proteinExistence type="inferred from homology"/>
<evidence type="ECO:0000256" key="2">
    <source>
        <dbReference type="ARBA" id="ARBA00022759"/>
    </source>
</evidence>
<dbReference type="GO" id="GO:0004519">
    <property type="term" value="F:endonuclease activity"/>
    <property type="evidence" value="ECO:0007669"/>
    <property type="project" value="UniProtKB-KW"/>
</dbReference>
<evidence type="ECO:0000256" key="4">
    <source>
        <dbReference type="ARBA" id="ARBA00022801"/>
    </source>
</evidence>
<accession>A0A1C6RKK4</accession>